<feature type="transmembrane region" description="Helical" evidence="1">
    <location>
        <begin position="80"/>
        <end position="105"/>
    </location>
</feature>
<comment type="caution">
    <text evidence="2">The sequence shown here is derived from an EMBL/GenBank/DDBJ whole genome shotgun (WGS) entry which is preliminary data.</text>
</comment>
<keyword evidence="1" id="KW-1133">Transmembrane helix</keyword>
<evidence type="ECO:0000256" key="1">
    <source>
        <dbReference type="SAM" id="Phobius"/>
    </source>
</evidence>
<reference evidence="2" key="1">
    <citation type="submission" date="2020-10" db="EMBL/GenBank/DDBJ databases">
        <title>Ca. Dormibacterota MAGs.</title>
        <authorList>
            <person name="Montgomery K."/>
        </authorList>
    </citation>
    <scope>NUCLEOTIDE SEQUENCE [LARGE SCALE GENOMIC DNA]</scope>
    <source>
        <strain evidence="2">SC8812_S17_10</strain>
    </source>
</reference>
<keyword evidence="1" id="KW-0812">Transmembrane</keyword>
<organism evidence="2 3">
    <name type="scientific">Candidatus Nephthysia bennettiae</name>
    <dbReference type="NCBI Taxonomy" id="3127016"/>
    <lineage>
        <taxon>Bacteria</taxon>
        <taxon>Bacillati</taxon>
        <taxon>Candidatus Dormiibacterota</taxon>
        <taxon>Candidatus Dormibacteria</taxon>
        <taxon>Candidatus Dormibacterales</taxon>
        <taxon>Candidatus Dormibacteraceae</taxon>
        <taxon>Candidatus Nephthysia</taxon>
    </lineage>
</organism>
<proteinExistence type="predicted"/>
<feature type="transmembrane region" description="Helical" evidence="1">
    <location>
        <begin position="45"/>
        <end position="68"/>
    </location>
</feature>
<keyword evidence="3" id="KW-1185">Reference proteome</keyword>
<evidence type="ECO:0000313" key="2">
    <source>
        <dbReference type="EMBL" id="MBJ7597590.1"/>
    </source>
</evidence>
<sequence>MSARVTFRIAGIALIAGAVLSFLTSLLTSLLFSGNDPTPYAGNPLFVPVNLLSVLGTALLLFGLPLLYVSRPEGWGVLGLVGFALLFATGVMFGVFFSLFSALFVPYLVQHAPSVVKGTDGPPGLFPFFILGTIFEVIAAVLIAVPMIRGLVANRSIGYVLIAAAVLAVVGFFVGGGNSPNPLLALVGNLSSLLLFIALGWLGYLLWMGHAGFWGRLVDR</sequence>
<evidence type="ECO:0000313" key="3">
    <source>
        <dbReference type="Proteomes" id="UP000612893"/>
    </source>
</evidence>
<dbReference type="AlphaFoldDB" id="A0A934N209"/>
<accession>A0A934N209</accession>
<dbReference type="EMBL" id="JAEKNR010000068">
    <property type="protein sequence ID" value="MBJ7597590.1"/>
    <property type="molecule type" value="Genomic_DNA"/>
</dbReference>
<feature type="transmembrane region" description="Helical" evidence="1">
    <location>
        <begin position="183"/>
        <end position="207"/>
    </location>
</feature>
<name>A0A934N209_9BACT</name>
<dbReference type="RefSeq" id="WP_338199943.1">
    <property type="nucleotide sequence ID" value="NZ_JAEKNR010000068.1"/>
</dbReference>
<keyword evidence="1" id="KW-0472">Membrane</keyword>
<protein>
    <submittedName>
        <fullName evidence="2">Uncharacterized protein</fullName>
    </submittedName>
</protein>
<feature type="transmembrane region" description="Helical" evidence="1">
    <location>
        <begin position="125"/>
        <end position="145"/>
    </location>
</feature>
<feature type="transmembrane region" description="Helical" evidence="1">
    <location>
        <begin position="157"/>
        <end position="177"/>
    </location>
</feature>
<dbReference type="Proteomes" id="UP000612893">
    <property type="component" value="Unassembled WGS sequence"/>
</dbReference>
<gene>
    <name evidence="2" type="ORF">JF922_05835</name>
</gene>
<feature type="transmembrane region" description="Helical" evidence="1">
    <location>
        <begin position="12"/>
        <end position="33"/>
    </location>
</feature>